<evidence type="ECO:0000256" key="3">
    <source>
        <dbReference type="ARBA" id="ARBA00022822"/>
    </source>
</evidence>
<dbReference type="SUPFAM" id="SSF47648">
    <property type="entry name" value="Nucleoside phosphorylase/phosphoribosyltransferase N-terminal domain"/>
    <property type="match status" value="1"/>
</dbReference>
<dbReference type="PANTHER" id="PTHR43285">
    <property type="entry name" value="ANTHRANILATE PHOSPHORIBOSYLTRANSFERASE"/>
    <property type="match status" value="1"/>
</dbReference>
<dbReference type="PANTHER" id="PTHR43285:SF2">
    <property type="entry name" value="ANTHRANILATE PHOSPHORIBOSYLTRANSFERASE"/>
    <property type="match status" value="1"/>
</dbReference>
<comment type="caution">
    <text evidence="4">Lacks conserved residue(s) required for the propagation of feature annotation.</text>
</comment>
<comment type="subunit">
    <text evidence="4">Homodimer.</text>
</comment>
<dbReference type="HAMAP" id="MF_00211">
    <property type="entry name" value="TrpD"/>
    <property type="match status" value="1"/>
</dbReference>
<keyword evidence="2 4" id="KW-0808">Transferase</keyword>
<feature type="binding site" evidence="4">
    <location>
        <position position="96"/>
    </location>
    <ligand>
        <name>Mg(2+)</name>
        <dbReference type="ChEBI" id="CHEBI:18420"/>
        <label>1</label>
    </ligand>
</feature>
<keyword evidence="4" id="KW-0028">Amino-acid biosynthesis</keyword>
<keyword evidence="1 4" id="KW-0328">Glycosyltransferase</keyword>
<feature type="domain" description="Glycosyl transferase family 3 N-terminal" evidence="6">
    <location>
        <begin position="9"/>
        <end position="69"/>
    </location>
</feature>
<accession>A0ABU7U5Q7</accession>
<feature type="binding site" evidence="4">
    <location>
        <position position="84"/>
    </location>
    <ligand>
        <name>5-phospho-alpha-D-ribose 1-diphosphate</name>
        <dbReference type="ChEBI" id="CHEBI:58017"/>
    </ligand>
</feature>
<comment type="catalytic activity">
    <reaction evidence="4">
        <text>N-(5-phospho-beta-D-ribosyl)anthranilate + diphosphate = 5-phospho-alpha-D-ribose 1-diphosphate + anthranilate</text>
        <dbReference type="Rhea" id="RHEA:11768"/>
        <dbReference type="ChEBI" id="CHEBI:16567"/>
        <dbReference type="ChEBI" id="CHEBI:18277"/>
        <dbReference type="ChEBI" id="CHEBI:33019"/>
        <dbReference type="ChEBI" id="CHEBI:58017"/>
        <dbReference type="EC" id="2.4.2.18"/>
    </reaction>
</comment>
<evidence type="ECO:0000313" key="7">
    <source>
        <dbReference type="EMBL" id="MEE8658950.1"/>
    </source>
</evidence>
<dbReference type="InterPro" id="IPR017459">
    <property type="entry name" value="Glycosyl_Trfase_fam3_N_dom"/>
</dbReference>
<comment type="similarity">
    <text evidence="4">Belongs to the anthranilate phosphoribosyltransferase family.</text>
</comment>
<dbReference type="NCBIfam" id="TIGR01245">
    <property type="entry name" value="trpD"/>
    <property type="match status" value="1"/>
</dbReference>
<comment type="pathway">
    <text evidence="4">Amino-acid biosynthesis; L-tryptophan biosynthesis; L-tryptophan from chorismate: step 2/5.</text>
</comment>
<dbReference type="GO" id="GO:0016757">
    <property type="term" value="F:glycosyltransferase activity"/>
    <property type="evidence" value="ECO:0007669"/>
    <property type="project" value="UniProtKB-KW"/>
</dbReference>
<dbReference type="InterPro" id="IPR036320">
    <property type="entry name" value="Glycosyl_Trfase_fam3_N_dom_sf"/>
</dbReference>
<keyword evidence="8" id="KW-1185">Reference proteome</keyword>
<dbReference type="SUPFAM" id="SSF52418">
    <property type="entry name" value="Nucleoside phosphorylase/phosphoribosyltransferase catalytic domain"/>
    <property type="match status" value="1"/>
</dbReference>
<organism evidence="7 8">
    <name type="scientific">Sorlinia euscelidii</name>
    <dbReference type="NCBI Taxonomy" id="3081148"/>
    <lineage>
        <taxon>Bacteria</taxon>
        <taxon>Pseudomonadati</taxon>
        <taxon>Pseudomonadota</taxon>
        <taxon>Alphaproteobacteria</taxon>
        <taxon>Acetobacterales</taxon>
        <taxon>Acetobacteraceae</taxon>
        <taxon>Sorlinia</taxon>
    </lineage>
</organism>
<evidence type="ECO:0000259" key="5">
    <source>
        <dbReference type="Pfam" id="PF00591"/>
    </source>
</evidence>
<dbReference type="Pfam" id="PF02885">
    <property type="entry name" value="Glycos_trans_3N"/>
    <property type="match status" value="1"/>
</dbReference>
<protein>
    <recommendedName>
        <fullName evidence="4">Anthranilate phosphoribosyltransferase</fullName>
        <ecNumber evidence="4">2.4.2.18</ecNumber>
    </recommendedName>
</protein>
<gene>
    <name evidence="4" type="primary">trpD</name>
    <name evidence="7" type="ORF">DOFOFD_07995</name>
</gene>
<keyword evidence="4" id="KW-0479">Metal-binding</keyword>
<feature type="binding site" evidence="4">
    <location>
        <begin position="87"/>
        <end position="88"/>
    </location>
    <ligand>
        <name>5-phospho-alpha-D-ribose 1-diphosphate</name>
        <dbReference type="ChEBI" id="CHEBI:58017"/>
    </ligand>
</feature>
<feature type="binding site" evidence="4">
    <location>
        <position position="170"/>
    </location>
    <ligand>
        <name>anthranilate</name>
        <dbReference type="ChEBI" id="CHEBI:16567"/>
        <label>2</label>
    </ligand>
</feature>
<evidence type="ECO:0000256" key="4">
    <source>
        <dbReference type="HAMAP-Rule" id="MF_00211"/>
    </source>
</evidence>
<dbReference type="InterPro" id="IPR005940">
    <property type="entry name" value="Anthranilate_Pribosyl_Tfrase"/>
</dbReference>
<dbReference type="Gene3D" id="1.20.970.10">
    <property type="entry name" value="Transferase, Pyrimidine Nucleoside Phosphorylase, Chain C"/>
    <property type="match status" value="1"/>
</dbReference>
<keyword evidence="3 4" id="KW-0822">Tryptophan biosynthesis</keyword>
<feature type="binding site" evidence="4">
    <location>
        <position position="115"/>
    </location>
    <ligand>
        <name>anthranilate</name>
        <dbReference type="ChEBI" id="CHEBI:16567"/>
        <label>1</label>
    </ligand>
</feature>
<evidence type="ECO:0000256" key="1">
    <source>
        <dbReference type="ARBA" id="ARBA00022676"/>
    </source>
</evidence>
<proteinExistence type="inferred from homology"/>
<dbReference type="Gene3D" id="3.40.1030.10">
    <property type="entry name" value="Nucleoside phosphorylase/phosphoribosyltransferase catalytic domain"/>
    <property type="match status" value="1"/>
</dbReference>
<feature type="binding site" evidence="4">
    <location>
        <position position="124"/>
    </location>
    <ligand>
        <name>5-phospho-alpha-D-ribose 1-diphosphate</name>
        <dbReference type="ChEBI" id="CHEBI:58017"/>
    </ligand>
</feature>
<dbReference type="Proteomes" id="UP001312908">
    <property type="component" value="Unassembled WGS sequence"/>
</dbReference>
<feature type="domain" description="Glycosyl transferase family 3" evidence="5">
    <location>
        <begin position="78"/>
        <end position="341"/>
    </location>
</feature>
<reference evidence="7 8" key="1">
    <citation type="submission" date="2023-10" db="EMBL/GenBank/DDBJ databases">
        <title>Sorlinia euscelidii gen. nov., sp. nov., an acetic acid bacteria isolated from the gut of Euscelidius variegatus emitter.</title>
        <authorList>
            <person name="Michoud G."/>
            <person name="Marasco R."/>
            <person name="Seferji K."/>
            <person name="Gonella E."/>
            <person name="Garuglieri E."/>
            <person name="Alma A."/>
            <person name="Mapelli F."/>
            <person name="Borin S."/>
            <person name="Daffonchio D."/>
            <person name="Crotti E."/>
        </authorList>
    </citation>
    <scope>NUCLEOTIDE SEQUENCE [LARGE SCALE GENOMIC DNA]</scope>
    <source>
        <strain evidence="7 8">EV16P</strain>
    </source>
</reference>
<evidence type="ECO:0000259" key="6">
    <source>
        <dbReference type="Pfam" id="PF02885"/>
    </source>
</evidence>
<keyword evidence="4" id="KW-0057">Aromatic amino acid biosynthesis</keyword>
<dbReference type="EMBL" id="JAWJZY010000003">
    <property type="protein sequence ID" value="MEE8658950.1"/>
    <property type="molecule type" value="Genomic_DNA"/>
</dbReference>
<feature type="binding site" evidence="4">
    <location>
        <begin position="94"/>
        <end position="97"/>
    </location>
    <ligand>
        <name>5-phospho-alpha-D-ribose 1-diphosphate</name>
        <dbReference type="ChEBI" id="CHEBI:58017"/>
    </ligand>
</feature>
<feature type="binding site" evidence="4">
    <location>
        <position position="233"/>
    </location>
    <ligand>
        <name>Mg(2+)</name>
        <dbReference type="ChEBI" id="CHEBI:18420"/>
        <label>2</label>
    </ligand>
</feature>
<dbReference type="RefSeq" id="WP_394819836.1">
    <property type="nucleotide sequence ID" value="NZ_JAWJZY010000003.1"/>
</dbReference>
<dbReference type="EC" id="2.4.2.18" evidence="4"/>
<dbReference type="Pfam" id="PF00591">
    <property type="entry name" value="Glycos_transf_3"/>
    <property type="match status" value="1"/>
</dbReference>
<evidence type="ECO:0000313" key="8">
    <source>
        <dbReference type="Proteomes" id="UP001312908"/>
    </source>
</evidence>
<evidence type="ECO:0000256" key="2">
    <source>
        <dbReference type="ARBA" id="ARBA00022679"/>
    </source>
</evidence>
<comment type="caution">
    <text evidence="7">The sequence shown here is derived from an EMBL/GenBank/DDBJ whole genome shotgun (WGS) entry which is preliminary data.</text>
</comment>
<feature type="binding site" evidence="4">
    <location>
        <position position="84"/>
    </location>
    <ligand>
        <name>anthranilate</name>
        <dbReference type="ChEBI" id="CHEBI:16567"/>
        <label>1</label>
    </ligand>
</feature>
<feature type="binding site" evidence="4">
    <location>
        <begin position="112"/>
        <end position="120"/>
    </location>
    <ligand>
        <name>5-phospho-alpha-D-ribose 1-diphosphate</name>
        <dbReference type="ChEBI" id="CHEBI:58017"/>
    </ligand>
</feature>
<comment type="function">
    <text evidence="4">Catalyzes the transfer of the phosphoribosyl group of 5-phosphorylribose-1-pyrophosphate (PRPP) to anthranilate to yield N-(5'-phosphoribosyl)-anthranilate (PRA).</text>
</comment>
<feature type="binding site" evidence="4">
    <location>
        <position position="232"/>
    </location>
    <ligand>
        <name>Mg(2+)</name>
        <dbReference type="ChEBI" id="CHEBI:18420"/>
        <label>2</label>
    </ligand>
</feature>
<feature type="binding site" evidence="4">
    <location>
        <position position="92"/>
    </location>
    <ligand>
        <name>5-phospho-alpha-D-ribose 1-diphosphate</name>
        <dbReference type="ChEBI" id="CHEBI:58017"/>
    </ligand>
</feature>
<dbReference type="InterPro" id="IPR000312">
    <property type="entry name" value="Glycosyl_Trfase_fam3"/>
</dbReference>
<sequence length="355" mass="38165">MMKGFIQTCLIQLAEGDPLTTDQAYDLFRQILSGAVDPTALAAILTALHLRQETTEELVGAVRAMREAAIPLRHHASEAVDVCGTGGDRLNTLNVSTAVAFVLAAMQIPVAKHGNRAVSSNSGATDVLSELGIHPDGNLDRQRQRLETQNLAFLAAPLHIPALDEIAETRRKLGFRTIFNMIGPACNPANVKRQMIGVSDPRWMVKLAETTGRLGGTRVTVIYGETDRGISDEMTLSGKSHLAVWRDGGVTEYTLDPSAFFGPHQKIATLAGGTPAQNARALMEMLEGEKGVYRDTVCLNAAIALDVAGHGDVFIAGRLKHDALSENMSRVAKVIDEGHALAVMERARDINMLTA</sequence>
<dbReference type="InterPro" id="IPR035902">
    <property type="entry name" value="Nuc_phospho_transferase"/>
</dbReference>
<feature type="binding site" evidence="4">
    <location>
        <position position="233"/>
    </location>
    <ligand>
        <name>Mg(2+)</name>
        <dbReference type="ChEBI" id="CHEBI:18420"/>
        <label>1</label>
    </ligand>
</feature>
<comment type="cofactor">
    <cofactor evidence="4">
        <name>Mg(2+)</name>
        <dbReference type="ChEBI" id="CHEBI:18420"/>
    </cofactor>
    <text evidence="4">Binds 2 magnesium ions per monomer.</text>
</comment>
<keyword evidence="4" id="KW-0460">Magnesium</keyword>
<name>A0ABU7U5Q7_9PROT</name>